<keyword evidence="5" id="KW-0689">Ribosomal protein</keyword>
<proteinExistence type="predicted"/>
<dbReference type="GO" id="GO:0003676">
    <property type="term" value="F:nucleic acid binding"/>
    <property type="evidence" value="ECO:0007669"/>
    <property type="project" value="InterPro"/>
</dbReference>
<dbReference type="CDD" id="cd02440">
    <property type="entry name" value="AdoMet_MTases"/>
    <property type="match status" value="1"/>
</dbReference>
<dbReference type="InterPro" id="IPR029063">
    <property type="entry name" value="SAM-dependent_MTases_sf"/>
</dbReference>
<dbReference type="InterPro" id="IPR004556">
    <property type="entry name" value="HemK-like"/>
</dbReference>
<dbReference type="EMBL" id="MPNX01000009">
    <property type="protein sequence ID" value="OOY34909.1"/>
    <property type="molecule type" value="Genomic_DNA"/>
</dbReference>
<dbReference type="PIRSF" id="PIRSF037167">
    <property type="entry name" value="Mtase_YfcB_prd"/>
    <property type="match status" value="1"/>
</dbReference>
<dbReference type="Pfam" id="PF05175">
    <property type="entry name" value="MTS"/>
    <property type="match status" value="1"/>
</dbReference>
<dbReference type="PANTHER" id="PTHR47806:SF1">
    <property type="entry name" value="RIBOSOMAL PROTEIN UL3 GLUTAMINE METHYLTRANSFERASE"/>
    <property type="match status" value="1"/>
</dbReference>
<reference evidence="6 8" key="2">
    <citation type="submission" date="2016-11" db="EMBL/GenBank/DDBJ databases">
        <title>Mixed transmission modes and dynamic genome evolution in an obligate animal-bacterial symbiosis.</title>
        <authorList>
            <person name="Russell S.L."/>
            <person name="Corbett-Detig R.B."/>
            <person name="Cavanaugh C.M."/>
        </authorList>
    </citation>
    <scope>NUCLEOTIDE SEQUENCE [LARGE SCALE GENOMIC DNA]</scope>
    <source>
        <strain evidence="6">MA-KB16</strain>
    </source>
</reference>
<evidence type="ECO:0000256" key="1">
    <source>
        <dbReference type="ARBA" id="ARBA00022603"/>
    </source>
</evidence>
<sequence length="303" mass="33045">MTATTSDPQQCLQTLRDWVRWGASLFMAKGIFYGHGTDNALDESLALVLHAVGLDHTLPEPFLDTRATTTEAQKIEILLQRRVDDRVPLAYLIGQALFAGHNFIVTPDVLVPRSPIAELILDAFQPWIDPDSLEHVLDLCTGSGCIGIATALELPDTEVDLADISPAALKVANQNIERHWLGERVRAVESDLFDGLGGKQYNLIVSNPPYVSSDEYAALPGEYHSEPKLGLEAGADGLDIVRRILSQAHDHLLPGGVLIVEVGSAAGALVETFPELPFVWLEFEYGGDGVFLLNKEDLANFNQ</sequence>
<dbReference type="GO" id="GO:0036009">
    <property type="term" value="F:protein-glutamine N-methyltransferase activity"/>
    <property type="evidence" value="ECO:0007669"/>
    <property type="project" value="InterPro"/>
</dbReference>
<dbReference type="InterPro" id="IPR002052">
    <property type="entry name" value="DNA_methylase_N6_adenine_CS"/>
</dbReference>
<dbReference type="eggNOG" id="COG2890">
    <property type="taxonomic scope" value="Bacteria"/>
</dbReference>
<evidence type="ECO:0000313" key="5">
    <source>
        <dbReference type="EMBL" id="KHF24416.1"/>
    </source>
</evidence>
<dbReference type="Gene3D" id="1.10.8.10">
    <property type="entry name" value="DNA helicase RuvA subunit, C-terminal domain"/>
    <property type="match status" value="1"/>
</dbReference>
<dbReference type="Gene3D" id="3.40.50.150">
    <property type="entry name" value="Vaccinia Virus protein VP39"/>
    <property type="match status" value="1"/>
</dbReference>
<organism evidence="5 7">
    <name type="scientific">Solemya velum gill symbiont</name>
    <dbReference type="NCBI Taxonomy" id="2340"/>
    <lineage>
        <taxon>Bacteria</taxon>
        <taxon>Pseudomonadati</taxon>
        <taxon>Pseudomonadota</taxon>
        <taxon>Gammaproteobacteria</taxon>
        <taxon>sulfur-oxidizing symbionts</taxon>
    </lineage>
</organism>
<dbReference type="AlphaFoldDB" id="A0A0B0HAH9"/>
<dbReference type="Proteomes" id="UP000030856">
    <property type="component" value="Unassembled WGS sequence"/>
</dbReference>
<dbReference type="InterPro" id="IPR017127">
    <property type="entry name" value="Ribosome_uL3_MTase"/>
</dbReference>
<gene>
    <name evidence="6" type="ORF">BOV88_07240</name>
    <name evidence="5" type="ORF">JV46_28060</name>
</gene>
<dbReference type="RefSeq" id="WP_043118565.1">
    <property type="nucleotide sequence ID" value="NZ_JRAA01000003.1"/>
</dbReference>
<name>A0A0B0HAH9_SOVGS</name>
<evidence type="ECO:0000256" key="3">
    <source>
        <dbReference type="ARBA" id="ARBA00022691"/>
    </source>
</evidence>
<dbReference type="InterPro" id="IPR007848">
    <property type="entry name" value="Small_mtfrase_dom"/>
</dbReference>
<dbReference type="PROSITE" id="PS00092">
    <property type="entry name" value="N6_MTASE"/>
    <property type="match status" value="1"/>
</dbReference>
<keyword evidence="2 5" id="KW-0808">Transferase</keyword>
<keyword evidence="3" id="KW-0949">S-adenosyl-L-methionine</keyword>
<evidence type="ECO:0000313" key="6">
    <source>
        <dbReference type="EMBL" id="OOY34909.1"/>
    </source>
</evidence>
<feature type="domain" description="Methyltransferase small" evidence="4">
    <location>
        <begin position="132"/>
        <end position="214"/>
    </location>
</feature>
<dbReference type="NCBIfam" id="TIGR03533">
    <property type="entry name" value="L3_gln_methyl"/>
    <property type="match status" value="1"/>
</dbReference>
<dbReference type="GO" id="GO:0009007">
    <property type="term" value="F:site-specific DNA-methyltransferase (adenine-specific) activity"/>
    <property type="evidence" value="ECO:0007669"/>
    <property type="project" value="UniProtKB-EC"/>
</dbReference>
<evidence type="ECO:0000313" key="8">
    <source>
        <dbReference type="Proteomes" id="UP000190962"/>
    </source>
</evidence>
<keyword evidence="7" id="KW-1185">Reference proteome</keyword>
<dbReference type="OrthoDB" id="9800643at2"/>
<dbReference type="SUPFAM" id="SSF53335">
    <property type="entry name" value="S-adenosyl-L-methionine-dependent methyltransferases"/>
    <property type="match status" value="1"/>
</dbReference>
<keyword evidence="1 5" id="KW-0489">Methyltransferase</keyword>
<dbReference type="Proteomes" id="UP000190962">
    <property type="component" value="Unassembled WGS sequence"/>
</dbReference>
<dbReference type="PATRIC" id="fig|2340.3.peg.2481"/>
<evidence type="ECO:0000259" key="4">
    <source>
        <dbReference type="Pfam" id="PF05175"/>
    </source>
</evidence>
<evidence type="ECO:0000313" key="7">
    <source>
        <dbReference type="Proteomes" id="UP000030856"/>
    </source>
</evidence>
<keyword evidence="5" id="KW-0687">Ribonucleoprotein</keyword>
<dbReference type="STRING" id="2340.JV46_28060"/>
<dbReference type="EMBL" id="JRAA01000003">
    <property type="protein sequence ID" value="KHF24416.1"/>
    <property type="molecule type" value="Genomic_DNA"/>
</dbReference>
<accession>A0A0B0HAH9</accession>
<dbReference type="GO" id="GO:0005829">
    <property type="term" value="C:cytosol"/>
    <property type="evidence" value="ECO:0007669"/>
    <property type="project" value="TreeGrafter"/>
</dbReference>
<dbReference type="GeneID" id="86991677"/>
<comment type="caution">
    <text evidence="5">The sequence shown here is derived from an EMBL/GenBank/DDBJ whole genome shotgun (WGS) entry which is preliminary data.</text>
</comment>
<protein>
    <submittedName>
        <fullName evidence="5">(LSU ribosomal protein L3P)-glutamine N5-methyltransferase</fullName>
        <ecNumber evidence="5">2.1.1.72</ecNumber>
    </submittedName>
    <submittedName>
        <fullName evidence="6">Ribosomal protein L3 N(5)-glutamine methyltransferase</fullName>
    </submittedName>
</protein>
<dbReference type="GO" id="GO:0005840">
    <property type="term" value="C:ribosome"/>
    <property type="evidence" value="ECO:0007669"/>
    <property type="project" value="UniProtKB-KW"/>
</dbReference>
<reference evidence="5 7" key="1">
    <citation type="journal article" date="2014" name="BMC Genomics">
        <title>The genome of the intracellular bacterium of the coastal bivalve, Solemya velum: a blueprint for thriving in and out of symbiosis.</title>
        <authorList>
            <person name="Dmytrenko O."/>
            <person name="Russell S.L."/>
            <person name="Loo W.T."/>
            <person name="Fontanez K.M."/>
            <person name="Liao L."/>
            <person name="Roeselers G."/>
            <person name="Sharma R."/>
            <person name="Stewart F.J."/>
            <person name="Newton I.L."/>
            <person name="Woyke T."/>
            <person name="Wu D."/>
            <person name="Lang J.M."/>
            <person name="Eisen J.A."/>
            <person name="Cavanaugh C.M."/>
        </authorList>
    </citation>
    <scope>NUCLEOTIDE SEQUENCE [LARGE SCALE GENOMIC DNA]</scope>
    <source>
        <strain evidence="5 7">WH</strain>
    </source>
</reference>
<evidence type="ECO:0000256" key="2">
    <source>
        <dbReference type="ARBA" id="ARBA00022679"/>
    </source>
</evidence>
<dbReference type="EC" id="2.1.1.72" evidence="5"/>
<dbReference type="NCBIfam" id="TIGR00536">
    <property type="entry name" value="hemK_fam"/>
    <property type="match status" value="1"/>
</dbReference>
<dbReference type="GO" id="GO:0032259">
    <property type="term" value="P:methylation"/>
    <property type="evidence" value="ECO:0007669"/>
    <property type="project" value="UniProtKB-KW"/>
</dbReference>
<dbReference type="PANTHER" id="PTHR47806">
    <property type="entry name" value="50S RIBOSOMAL PROTEIN L3 GLUTAMINE METHYLTRANSFERASE"/>
    <property type="match status" value="1"/>
</dbReference>